<evidence type="ECO:0000313" key="2">
    <source>
        <dbReference type="Proteomes" id="UP000030780"/>
    </source>
</evidence>
<organism evidence="1 2">
    <name type="scientific">Entamoeba histolytica HM-3:IMSS</name>
    <dbReference type="NCBI Taxonomy" id="885315"/>
    <lineage>
        <taxon>Eukaryota</taxon>
        <taxon>Amoebozoa</taxon>
        <taxon>Evosea</taxon>
        <taxon>Archamoebae</taxon>
        <taxon>Mastigamoebida</taxon>
        <taxon>Entamoebidae</taxon>
        <taxon>Entamoeba</taxon>
    </lineage>
</organism>
<feature type="non-terminal residue" evidence="1">
    <location>
        <position position="1"/>
    </location>
</feature>
<accession>M7WLN1</accession>
<gene>
    <name evidence="1" type="ORF">KM1_278620</name>
</gene>
<evidence type="ECO:0000313" key="1">
    <source>
        <dbReference type="EMBL" id="EMS12309.1"/>
    </source>
</evidence>
<dbReference type="VEuPathDB" id="AmoebaDB:KM1_278620"/>
<protein>
    <submittedName>
        <fullName evidence="1">Uncharacterized protein</fullName>
    </submittedName>
</protein>
<proteinExistence type="predicted"/>
<reference evidence="1 2" key="1">
    <citation type="submission" date="2013-01" db="EMBL/GenBank/DDBJ databases">
        <authorList>
            <person name="Inman J."/>
            <person name="Zafar N."/>
            <person name="Lorenzi H."/>
            <person name="Caler E."/>
        </authorList>
    </citation>
    <scope>NUCLEOTIDE SEQUENCE [LARGE SCALE GENOMIC DNA]</scope>
    <source>
        <strain evidence="1 2">HM-3:IMSS</strain>
    </source>
</reference>
<dbReference type="EMBL" id="KB638500">
    <property type="protein sequence ID" value="EMS12309.1"/>
    <property type="molecule type" value="Genomic_DNA"/>
</dbReference>
<sequence>NTRFEWYFNRRETLKLSID</sequence>
<name>M7WLN1_ENTHI</name>
<dbReference type="AlphaFoldDB" id="M7WLN1"/>
<dbReference type="Proteomes" id="UP000030780">
    <property type="component" value="Unassembled WGS sequence"/>
</dbReference>